<name>A0A1F5NR52_9BACT</name>
<organism evidence="2 3">
    <name type="scientific">Candidatus Doudnabacteria bacterium RIFCSPHIGHO2_01_FULL_45_18</name>
    <dbReference type="NCBI Taxonomy" id="1817823"/>
    <lineage>
        <taxon>Bacteria</taxon>
        <taxon>Candidatus Doudnaibacteriota</taxon>
    </lineage>
</organism>
<evidence type="ECO:0000256" key="1">
    <source>
        <dbReference type="SAM" id="Phobius"/>
    </source>
</evidence>
<accession>A0A1F5NR52</accession>
<keyword evidence="1" id="KW-0812">Transmembrane</keyword>
<dbReference type="EMBL" id="MFEJ01000020">
    <property type="protein sequence ID" value="OGE80141.1"/>
    <property type="molecule type" value="Genomic_DNA"/>
</dbReference>
<dbReference type="Proteomes" id="UP000176233">
    <property type="component" value="Unassembled WGS sequence"/>
</dbReference>
<comment type="caution">
    <text evidence="2">The sequence shown here is derived from an EMBL/GenBank/DDBJ whole genome shotgun (WGS) entry which is preliminary data.</text>
</comment>
<reference evidence="2 3" key="1">
    <citation type="journal article" date="2016" name="Nat. Commun.">
        <title>Thousands of microbial genomes shed light on interconnected biogeochemical processes in an aquifer system.</title>
        <authorList>
            <person name="Anantharaman K."/>
            <person name="Brown C.T."/>
            <person name="Hug L.A."/>
            <person name="Sharon I."/>
            <person name="Castelle C.J."/>
            <person name="Probst A.J."/>
            <person name="Thomas B.C."/>
            <person name="Singh A."/>
            <person name="Wilkins M.J."/>
            <person name="Karaoz U."/>
            <person name="Brodie E.L."/>
            <person name="Williams K.H."/>
            <person name="Hubbard S.S."/>
            <person name="Banfield J.F."/>
        </authorList>
    </citation>
    <scope>NUCLEOTIDE SEQUENCE [LARGE SCALE GENOMIC DNA]</scope>
</reference>
<keyword evidence="1" id="KW-1133">Transmembrane helix</keyword>
<proteinExistence type="predicted"/>
<sequence length="172" mass="19496">MAKTKLRKLYKIKVHKNRWLIWAIAYVVIVTLALFGYVKVSDLNFDTQMTGNTYQPLHSYNDARLGFGVRYPADWSIGVDSNSSVTFFPSEINLDGVTISVVDPVSEKFIRQDLKIRKESSTFVDGSIGRKIINDIGDNHAETVVLALKDHKLYVIRGSDNLVSKVLLTFHF</sequence>
<protein>
    <submittedName>
        <fullName evidence="2">Uncharacterized protein</fullName>
    </submittedName>
</protein>
<evidence type="ECO:0000313" key="2">
    <source>
        <dbReference type="EMBL" id="OGE80141.1"/>
    </source>
</evidence>
<evidence type="ECO:0000313" key="3">
    <source>
        <dbReference type="Proteomes" id="UP000176233"/>
    </source>
</evidence>
<feature type="transmembrane region" description="Helical" evidence="1">
    <location>
        <begin position="20"/>
        <end position="38"/>
    </location>
</feature>
<dbReference type="AlphaFoldDB" id="A0A1F5NR52"/>
<keyword evidence="1" id="KW-0472">Membrane</keyword>
<gene>
    <name evidence="2" type="ORF">A2660_01690</name>
</gene>